<accession>A0A132MLT4</accession>
<sequence>MHQPGFTCNLCGDGRRLPPWVSAVPYVHIRLRTGWVGPVRAYRARREVWSAGNRSFFT</sequence>
<reference evidence="2" key="1">
    <citation type="submission" date="2015-04" db="EMBL/GenBank/DDBJ databases">
        <title>Physiological reanalysis, assessment of diazotrophy, and genome sequences of multiple isolates of Streptomyces thermoautotrophicus.</title>
        <authorList>
            <person name="MacKellar D.C."/>
            <person name="Lieber L."/>
            <person name="Norman J."/>
            <person name="Bolger A."/>
            <person name="Tobin C."/>
            <person name="Murray J.W."/>
            <person name="Chang R."/>
            <person name="Ford T."/>
            <person name="Nguyen P.Q."/>
            <person name="Woodward J."/>
            <person name="Permingeat H."/>
            <person name="Joshi N.S."/>
            <person name="Silver P.A."/>
            <person name="Usadel B."/>
            <person name="Rutherford A.W."/>
            <person name="Friesen M."/>
            <person name="Prell J."/>
        </authorList>
    </citation>
    <scope>NUCLEOTIDE SEQUENCE [LARGE SCALE GENOMIC DNA]</scope>
    <source>
        <strain evidence="2">H1</strain>
    </source>
</reference>
<keyword evidence="2" id="KW-1185">Reference proteome</keyword>
<dbReference type="STRING" id="1469144.LI90_405"/>
<comment type="caution">
    <text evidence="1">The sequence shown here is derived from an EMBL/GenBank/DDBJ whole genome shotgun (WGS) entry which is preliminary data.</text>
</comment>
<dbReference type="AlphaFoldDB" id="A0A132MLT4"/>
<dbReference type="PATRIC" id="fig|1469144.10.peg.499"/>
<dbReference type="EMBL" id="LAXD01000001">
    <property type="protein sequence ID" value="KWW98776.1"/>
    <property type="molecule type" value="Genomic_DNA"/>
</dbReference>
<protein>
    <submittedName>
        <fullName evidence="1">Uncharacterized protein</fullName>
    </submittedName>
</protein>
<proteinExistence type="predicted"/>
<name>A0A132MLT4_9ACTN</name>
<evidence type="ECO:0000313" key="2">
    <source>
        <dbReference type="Proteomes" id="UP000070188"/>
    </source>
</evidence>
<evidence type="ECO:0000313" key="1">
    <source>
        <dbReference type="EMBL" id="KWW98776.1"/>
    </source>
</evidence>
<organism evidence="1 2">
    <name type="scientific">Carbonactinospora thermoautotrophica</name>
    <dbReference type="NCBI Taxonomy" id="1469144"/>
    <lineage>
        <taxon>Bacteria</taxon>
        <taxon>Bacillati</taxon>
        <taxon>Actinomycetota</taxon>
        <taxon>Actinomycetes</taxon>
        <taxon>Kitasatosporales</taxon>
        <taxon>Carbonactinosporaceae</taxon>
        <taxon>Carbonactinospora</taxon>
    </lineage>
</organism>
<gene>
    <name evidence="1" type="ORF">LI90_405</name>
</gene>
<dbReference type="Proteomes" id="UP000070188">
    <property type="component" value="Unassembled WGS sequence"/>
</dbReference>